<evidence type="ECO:0000313" key="3">
    <source>
        <dbReference type="Proteomes" id="UP000053660"/>
    </source>
</evidence>
<dbReference type="EMBL" id="KN604326">
    <property type="protein sequence ID" value="KHJ79577.1"/>
    <property type="molecule type" value="Genomic_DNA"/>
</dbReference>
<dbReference type="OrthoDB" id="509821at2759"/>
<dbReference type="PANTHER" id="PTHR21780">
    <property type="entry name" value="TRANSMEMBRANE PROTEIN 209"/>
    <property type="match status" value="1"/>
</dbReference>
<evidence type="ECO:0000256" key="1">
    <source>
        <dbReference type="SAM" id="MobiDB-lite"/>
    </source>
</evidence>
<feature type="region of interest" description="Disordered" evidence="1">
    <location>
        <begin position="38"/>
        <end position="70"/>
    </location>
</feature>
<name>A0A0B1S7V0_OESDE</name>
<gene>
    <name evidence="2" type="ORF">OESDEN_20771</name>
</gene>
<dbReference type="AlphaFoldDB" id="A0A0B1S7V0"/>
<proteinExistence type="predicted"/>
<accession>A0A0B1S7V0</accession>
<organism evidence="2 3">
    <name type="scientific">Oesophagostomum dentatum</name>
    <name type="common">Nodular worm</name>
    <dbReference type="NCBI Taxonomy" id="61180"/>
    <lineage>
        <taxon>Eukaryota</taxon>
        <taxon>Metazoa</taxon>
        <taxon>Ecdysozoa</taxon>
        <taxon>Nematoda</taxon>
        <taxon>Chromadorea</taxon>
        <taxon>Rhabditida</taxon>
        <taxon>Rhabditina</taxon>
        <taxon>Rhabditomorpha</taxon>
        <taxon>Strongyloidea</taxon>
        <taxon>Strongylidae</taxon>
        <taxon>Oesophagostomum</taxon>
    </lineage>
</organism>
<dbReference type="Pfam" id="PF09786">
    <property type="entry name" value="CytochromB561_N"/>
    <property type="match status" value="1"/>
</dbReference>
<reference evidence="2 3" key="1">
    <citation type="submission" date="2014-03" db="EMBL/GenBank/DDBJ databases">
        <title>Draft genome of the hookworm Oesophagostomum dentatum.</title>
        <authorList>
            <person name="Mitreva M."/>
        </authorList>
    </citation>
    <scope>NUCLEOTIDE SEQUENCE [LARGE SCALE GENOMIC DNA]</scope>
    <source>
        <strain evidence="2 3">OD-Hann</strain>
    </source>
</reference>
<evidence type="ECO:0000313" key="2">
    <source>
        <dbReference type="EMBL" id="KHJ79577.1"/>
    </source>
</evidence>
<dbReference type="PANTHER" id="PTHR21780:SF0">
    <property type="entry name" value="TRANSMEMBRANE PROTEIN 209"/>
    <property type="match status" value="1"/>
</dbReference>
<keyword evidence="3" id="KW-1185">Reference proteome</keyword>
<dbReference type="InterPro" id="IPR019176">
    <property type="entry name" value="Cytochrome_B561-rel"/>
</dbReference>
<dbReference type="Proteomes" id="UP000053660">
    <property type="component" value="Unassembled WGS sequence"/>
</dbReference>
<sequence length="203" mass="22957">MLSPASSEGDGQDELTRLRYTLQHARHSPRKGILIRRSESIERRRRSMSMSSPERTVPPTGSTSLPVPTEIDTKSSSLREADLIRGEQRLRAWIVNTILEPLDKRIKETNTKLDKEHSSPPLKIGVSSVKVLQSAMTSRPELLDTMLPYILPFLSVHTNQSYLVGRISELAADKFMMEYSWNSGGREPVQEKGILYYNSFPSS</sequence>
<protein>
    <submittedName>
        <fullName evidence="2">Uncharacterized protein</fullName>
    </submittedName>
</protein>
<dbReference type="GO" id="GO:0016020">
    <property type="term" value="C:membrane"/>
    <property type="evidence" value="ECO:0007669"/>
    <property type="project" value="TreeGrafter"/>
</dbReference>